<dbReference type="PANTHER" id="PTHR32134">
    <property type="entry name" value="FNIP REPEAT-CONTAINING PROTEIN"/>
    <property type="match status" value="1"/>
</dbReference>
<organism evidence="1 2">
    <name type="scientific">Heterostelium pallidum (strain ATCC 26659 / Pp 5 / PN500)</name>
    <name type="common">Cellular slime mold</name>
    <name type="synonym">Polysphondylium pallidum</name>
    <dbReference type="NCBI Taxonomy" id="670386"/>
    <lineage>
        <taxon>Eukaryota</taxon>
        <taxon>Amoebozoa</taxon>
        <taxon>Evosea</taxon>
        <taxon>Eumycetozoa</taxon>
        <taxon>Dictyostelia</taxon>
        <taxon>Acytosteliales</taxon>
        <taxon>Acytosteliaceae</taxon>
        <taxon>Heterostelium</taxon>
    </lineage>
</organism>
<dbReference type="InterPro" id="IPR008615">
    <property type="entry name" value="FNIP"/>
</dbReference>
<keyword evidence="2" id="KW-1185">Reference proteome</keyword>
<evidence type="ECO:0000313" key="1">
    <source>
        <dbReference type="EMBL" id="EFA76164.1"/>
    </source>
</evidence>
<dbReference type="Pfam" id="PF05725">
    <property type="entry name" value="FNIP"/>
    <property type="match status" value="3"/>
</dbReference>
<comment type="caution">
    <text evidence="1">The sequence shown here is derived from an EMBL/GenBank/DDBJ whole genome shotgun (WGS) entry which is preliminary data.</text>
</comment>
<sequence length="395" mass="44889">MFNKIPFIIIKDYILSFENDLSIVDRICFSLRPEEDHQHDYNQSINIDYNNLNLPKYTTKLVFYSSGSWPSSFADCTNLVSIKLLYSGVDLKRFLWTSDKFPPTLEILNVMTSFNSVIPIGSLPASLKEFRLGMSFNQPLEVGVFPPGIRLISLYCDSFNQPIPAGLFPDSVTSLRFGAEFNQPLGSSQLPPNLKRLMLGRSFRHKLNYLPPTLTYLDISLNIINFDWLGVDGSNLPDFSQTPKLVTIGKFPYQFKHLLPPSVTDLTLIDLFRKTSVNGNPKVSLLNNVRELTIGDNFDIKFNKNSFPKALKILNIGFYYHQIDPFVLPESLQVFNITEYSFSIEKDLLPKKLEELRVSLHTEKLKVQAGSLPASLKLLIFGGYYNGKLIIGDSY</sequence>
<dbReference type="InParanoid" id="D3BQX8"/>
<dbReference type="Proteomes" id="UP000001396">
    <property type="component" value="Unassembled WGS sequence"/>
</dbReference>
<dbReference type="Gene3D" id="3.80.10.10">
    <property type="entry name" value="Ribonuclease Inhibitor"/>
    <property type="match status" value="1"/>
</dbReference>
<gene>
    <name evidence="1" type="ORF">PPL_10381</name>
</gene>
<dbReference type="GeneID" id="31365851"/>
<dbReference type="InterPro" id="IPR051251">
    <property type="entry name" value="STK_FNIP-Repeat"/>
</dbReference>
<evidence type="ECO:0008006" key="3">
    <source>
        <dbReference type="Google" id="ProtNLM"/>
    </source>
</evidence>
<name>D3BQX8_HETP5</name>
<dbReference type="SUPFAM" id="SSF52058">
    <property type="entry name" value="L domain-like"/>
    <property type="match status" value="1"/>
</dbReference>
<reference evidence="1 2" key="1">
    <citation type="journal article" date="2011" name="Genome Res.">
        <title>Phylogeny-wide analysis of social amoeba genomes highlights ancient origins for complex intercellular communication.</title>
        <authorList>
            <person name="Heidel A.J."/>
            <person name="Lawal H.M."/>
            <person name="Felder M."/>
            <person name="Schilde C."/>
            <person name="Helps N.R."/>
            <person name="Tunggal B."/>
            <person name="Rivero F."/>
            <person name="John U."/>
            <person name="Schleicher M."/>
            <person name="Eichinger L."/>
            <person name="Platzer M."/>
            <person name="Noegel A.A."/>
            <person name="Schaap P."/>
            <person name="Gloeckner G."/>
        </authorList>
    </citation>
    <scope>NUCLEOTIDE SEQUENCE [LARGE SCALE GENOMIC DNA]</scope>
    <source>
        <strain evidence="2">ATCC 26659 / Pp 5 / PN500</strain>
    </source>
</reference>
<evidence type="ECO:0000313" key="2">
    <source>
        <dbReference type="Proteomes" id="UP000001396"/>
    </source>
</evidence>
<dbReference type="InterPro" id="IPR032675">
    <property type="entry name" value="LRR_dom_sf"/>
</dbReference>
<accession>D3BQX8</accession>
<protein>
    <recommendedName>
        <fullName evidence="3">FNIP repeat-containing protein</fullName>
    </recommendedName>
</protein>
<dbReference type="AlphaFoldDB" id="D3BQX8"/>
<dbReference type="PANTHER" id="PTHR32134:SF169">
    <property type="entry name" value="FNIP REPEAT-CONTAINING PROTEIN-RELATED"/>
    <property type="match status" value="1"/>
</dbReference>
<dbReference type="RefSeq" id="XP_020428298.1">
    <property type="nucleotide sequence ID" value="XM_020581158.1"/>
</dbReference>
<dbReference type="EMBL" id="ADBJ01000049">
    <property type="protein sequence ID" value="EFA76164.1"/>
    <property type="molecule type" value="Genomic_DNA"/>
</dbReference>
<proteinExistence type="predicted"/>